<organism evidence="2 3">
    <name type="scientific">Pristionchus fissidentatus</name>
    <dbReference type="NCBI Taxonomy" id="1538716"/>
    <lineage>
        <taxon>Eukaryota</taxon>
        <taxon>Metazoa</taxon>
        <taxon>Ecdysozoa</taxon>
        <taxon>Nematoda</taxon>
        <taxon>Chromadorea</taxon>
        <taxon>Rhabditida</taxon>
        <taxon>Rhabditina</taxon>
        <taxon>Diplogasteromorpha</taxon>
        <taxon>Diplogasteroidea</taxon>
        <taxon>Neodiplogasteridae</taxon>
        <taxon>Pristionchus</taxon>
    </lineage>
</organism>
<feature type="non-terminal residue" evidence="2">
    <location>
        <position position="101"/>
    </location>
</feature>
<accession>A0AAV5X1S2</accession>
<keyword evidence="3" id="KW-1185">Reference proteome</keyword>
<evidence type="ECO:0000313" key="2">
    <source>
        <dbReference type="EMBL" id="GMT37730.1"/>
    </source>
</evidence>
<dbReference type="EMBL" id="BTSY01000241">
    <property type="protein sequence ID" value="GMT37730.1"/>
    <property type="molecule type" value="Genomic_DNA"/>
</dbReference>
<dbReference type="AlphaFoldDB" id="A0AAV5X1S2"/>
<proteinExistence type="predicted"/>
<dbReference type="EMBL" id="BTSY01000002">
    <property type="protein sequence ID" value="GMT16090.1"/>
    <property type="molecule type" value="Genomic_DNA"/>
</dbReference>
<comment type="caution">
    <text evidence="2">The sequence shown here is derived from an EMBL/GenBank/DDBJ whole genome shotgun (WGS) entry which is preliminary data.</text>
</comment>
<name>A0AAV5X1S2_9BILA</name>
<sequence>ASFSFPEAASVRVKRQQCRCVRLVSGGGMQCSCMQPLAMNELGAQQGGLASQVSQAAGNPSASCHCIQIFLTHDPTYRCMCNPPGTMQPPHTTITVQTTVP</sequence>
<evidence type="ECO:0000313" key="1">
    <source>
        <dbReference type="EMBL" id="GMT16090.1"/>
    </source>
</evidence>
<protein>
    <submittedName>
        <fullName evidence="2">Uncharacterized protein</fullName>
    </submittedName>
</protein>
<feature type="non-terminal residue" evidence="2">
    <location>
        <position position="1"/>
    </location>
</feature>
<evidence type="ECO:0000313" key="3">
    <source>
        <dbReference type="Proteomes" id="UP001432322"/>
    </source>
</evidence>
<gene>
    <name evidence="2" type="ORF">PFISCL1PPCAC_29028</name>
    <name evidence="1" type="ORF">PFISCL1PPCAC_7387</name>
</gene>
<dbReference type="Proteomes" id="UP001432322">
    <property type="component" value="Unassembled WGS sequence"/>
</dbReference>
<reference evidence="2" key="1">
    <citation type="submission" date="2023-10" db="EMBL/GenBank/DDBJ databases">
        <title>Genome assembly of Pristionchus species.</title>
        <authorList>
            <person name="Yoshida K."/>
            <person name="Sommer R.J."/>
        </authorList>
    </citation>
    <scope>NUCLEOTIDE SEQUENCE</scope>
    <source>
        <strain evidence="2">RS5133</strain>
    </source>
</reference>